<dbReference type="AlphaFoldDB" id="A0A9W3VFW6"/>
<gene>
    <name evidence="1" type="ORF">D7J84_27340</name>
</gene>
<accession>A0A9W3VFW6</accession>
<keyword evidence="1" id="KW-0614">Plasmid</keyword>
<dbReference type="EMBL" id="CP032609">
    <property type="protein sequence ID" value="AYF84787.1"/>
    <property type="molecule type" value="Genomic_DNA"/>
</dbReference>
<dbReference type="RefSeq" id="WP_061885156.1">
    <property type="nucleotide sequence ID" value="NZ_CP014284.1"/>
</dbReference>
<geneLocation type="plasmid" evidence="1 2">
    <name>p.2</name>
</geneLocation>
<evidence type="ECO:0000313" key="2">
    <source>
        <dbReference type="Proteomes" id="UP000269847"/>
    </source>
</evidence>
<protein>
    <submittedName>
        <fullName evidence="1">Uncharacterized protein</fullName>
    </submittedName>
</protein>
<dbReference type="Proteomes" id="UP000269847">
    <property type="component" value="Plasmid p.2"/>
</dbReference>
<proteinExistence type="predicted"/>
<evidence type="ECO:0000313" key="1">
    <source>
        <dbReference type="EMBL" id="AYF84787.1"/>
    </source>
</evidence>
<reference evidence="1 2" key="1">
    <citation type="submission" date="2018-09" db="EMBL/GenBank/DDBJ databases">
        <title>Complete genome of Bacillus thuringiensis strain QZL38.</title>
        <authorList>
            <person name="Song F."/>
        </authorList>
    </citation>
    <scope>NUCLEOTIDE SEQUENCE [LARGE SCALE GENOMIC DNA]</scope>
    <source>
        <strain evidence="1 2">QZL38</strain>
        <plasmid evidence="1 2">p.2</plasmid>
    </source>
</reference>
<name>A0A9W3VFW6_BACTU</name>
<organism evidence="1 2">
    <name type="scientific">Bacillus thuringiensis</name>
    <dbReference type="NCBI Taxonomy" id="1428"/>
    <lineage>
        <taxon>Bacteria</taxon>
        <taxon>Bacillati</taxon>
        <taxon>Bacillota</taxon>
        <taxon>Bacilli</taxon>
        <taxon>Bacillales</taxon>
        <taxon>Bacillaceae</taxon>
        <taxon>Bacillus</taxon>
        <taxon>Bacillus cereus group</taxon>
    </lineage>
</organism>
<sequence length="172" mass="20196">MKEGLYYEDIRNGEILKCKTFTRSCYLFETCNGELIERVKTNHYKRITSKKKIAIFEGENREKKLKKPRNRKERVEFLIKKMGFDVIGSSLVSMTDRDVKYLFEGAYLTYKDKKDYQTPEYRLPKCLVCGCETVIHWDCSCGHAIIDENDTSLQVLKDSGEYVEIRNSLCTK</sequence>